<dbReference type="GO" id="GO:0008270">
    <property type="term" value="F:zinc ion binding"/>
    <property type="evidence" value="ECO:0007669"/>
    <property type="project" value="UniProtKB-KW"/>
</dbReference>
<dbReference type="CDD" id="cd09272">
    <property type="entry name" value="RNase_HI_RT_Ty1"/>
    <property type="match status" value="1"/>
</dbReference>
<evidence type="ECO:0000313" key="3">
    <source>
        <dbReference type="EMBL" id="GEU67010.1"/>
    </source>
</evidence>
<keyword evidence="1" id="KW-0862">Zinc</keyword>
<protein>
    <recommendedName>
        <fullName evidence="2">CCHC-type domain-containing protein</fullName>
    </recommendedName>
</protein>
<sequence length="435" mass="49179">MNSEMDAILRNNTWEIVDLPKDRKAIGSKWIFKTKYKSSGEIDSLVETVYMKPSEGYISLKDKVCMLKKSLYGLKQAPRQYNAKLTSTLSYTKSDKGMFLALLVYVDDIIITDDDWAKCVVTRKSVTGYCVFLNNSLVSWKSKKQNTLFKSSNEAEYKSLASVTSEVVEKRVAKAIEEYEKARASSDKARSSGGNTENVGGAVASNVQGCSHNTFMNRKPHLFNRTEGVVGLSHWIEKVEQVFEISKCAEGDKVMFAASTFEGRALTWMKQELWIITLKGDDIESYNNSFHELALMCSDLVTPERKKIERIPIAGGKSLQNVTCFGCGVKGHYRDKCPRRRNSQNEGARGKAYIMRTEERQQDPNIVTGFDYKYLWKILGHKNQVKVLILGVGVSTKDPTQGRFVRFDFLAFLRDCEFKSIGDACDVKNRSFEGV</sequence>
<dbReference type="GO" id="GO:0003676">
    <property type="term" value="F:nucleic acid binding"/>
    <property type="evidence" value="ECO:0007669"/>
    <property type="project" value="InterPro"/>
</dbReference>
<accession>A0A6L2M094</accession>
<dbReference type="PANTHER" id="PTHR11439">
    <property type="entry name" value="GAG-POL-RELATED RETROTRANSPOSON"/>
    <property type="match status" value="1"/>
</dbReference>
<comment type="caution">
    <text evidence="3">The sequence shown here is derived from an EMBL/GenBank/DDBJ whole genome shotgun (WGS) entry which is preliminary data.</text>
</comment>
<dbReference type="PROSITE" id="PS50158">
    <property type="entry name" value="ZF_CCHC"/>
    <property type="match status" value="1"/>
</dbReference>
<keyword evidence="1" id="KW-0479">Metal-binding</keyword>
<keyword evidence="1" id="KW-0863">Zinc-finger</keyword>
<name>A0A6L2M094_TANCI</name>
<dbReference type="PANTHER" id="PTHR11439:SF489">
    <property type="entry name" value="RNA-DIRECTED DNA POLYMERASE"/>
    <property type="match status" value="1"/>
</dbReference>
<dbReference type="SUPFAM" id="SSF56672">
    <property type="entry name" value="DNA/RNA polymerases"/>
    <property type="match status" value="1"/>
</dbReference>
<dbReference type="Gene3D" id="4.10.60.10">
    <property type="entry name" value="Zinc finger, CCHC-type"/>
    <property type="match status" value="1"/>
</dbReference>
<dbReference type="Pfam" id="PF07727">
    <property type="entry name" value="RVT_2"/>
    <property type="match status" value="1"/>
</dbReference>
<dbReference type="InterPro" id="IPR043502">
    <property type="entry name" value="DNA/RNA_pol_sf"/>
</dbReference>
<feature type="domain" description="CCHC-type" evidence="2">
    <location>
        <begin position="324"/>
        <end position="339"/>
    </location>
</feature>
<dbReference type="InterPro" id="IPR036875">
    <property type="entry name" value="Znf_CCHC_sf"/>
</dbReference>
<reference evidence="3" key="1">
    <citation type="journal article" date="2019" name="Sci. Rep.">
        <title>Draft genome of Tanacetum cinerariifolium, the natural source of mosquito coil.</title>
        <authorList>
            <person name="Yamashiro T."/>
            <person name="Shiraishi A."/>
            <person name="Satake H."/>
            <person name="Nakayama K."/>
        </authorList>
    </citation>
    <scope>NUCLEOTIDE SEQUENCE</scope>
</reference>
<dbReference type="EMBL" id="BKCJ010005487">
    <property type="protein sequence ID" value="GEU67010.1"/>
    <property type="molecule type" value="Genomic_DNA"/>
</dbReference>
<dbReference type="InterPro" id="IPR001878">
    <property type="entry name" value="Znf_CCHC"/>
</dbReference>
<dbReference type="SUPFAM" id="SSF57756">
    <property type="entry name" value="Retrovirus zinc finger-like domains"/>
    <property type="match status" value="1"/>
</dbReference>
<proteinExistence type="predicted"/>
<evidence type="ECO:0000259" key="2">
    <source>
        <dbReference type="PROSITE" id="PS50158"/>
    </source>
</evidence>
<dbReference type="InterPro" id="IPR013103">
    <property type="entry name" value="RVT_2"/>
</dbReference>
<organism evidence="3">
    <name type="scientific">Tanacetum cinerariifolium</name>
    <name type="common">Dalmatian daisy</name>
    <name type="synonym">Chrysanthemum cinerariifolium</name>
    <dbReference type="NCBI Taxonomy" id="118510"/>
    <lineage>
        <taxon>Eukaryota</taxon>
        <taxon>Viridiplantae</taxon>
        <taxon>Streptophyta</taxon>
        <taxon>Embryophyta</taxon>
        <taxon>Tracheophyta</taxon>
        <taxon>Spermatophyta</taxon>
        <taxon>Magnoliopsida</taxon>
        <taxon>eudicotyledons</taxon>
        <taxon>Gunneridae</taxon>
        <taxon>Pentapetalae</taxon>
        <taxon>asterids</taxon>
        <taxon>campanulids</taxon>
        <taxon>Asterales</taxon>
        <taxon>Asteraceae</taxon>
        <taxon>Asteroideae</taxon>
        <taxon>Anthemideae</taxon>
        <taxon>Anthemidinae</taxon>
        <taxon>Tanacetum</taxon>
    </lineage>
</organism>
<evidence type="ECO:0000256" key="1">
    <source>
        <dbReference type="PROSITE-ProRule" id="PRU00047"/>
    </source>
</evidence>
<gene>
    <name evidence="3" type="ORF">Tci_038988</name>
</gene>
<dbReference type="AlphaFoldDB" id="A0A6L2M094"/>